<dbReference type="PANTHER" id="PTHR24014">
    <property type="entry name" value="2-OXOGLUTARATE AND IRON-DEPENDENT OXYGENASE DOMAIN-CONTAINING PROTEIN 2"/>
    <property type="match status" value="1"/>
</dbReference>
<evidence type="ECO:0000256" key="4">
    <source>
        <dbReference type="ARBA" id="ARBA00022964"/>
    </source>
</evidence>
<keyword evidence="6" id="KW-0408">Iron</keyword>
<name>A0A8J2VZD2_9CRUS</name>
<dbReference type="GO" id="GO:0051213">
    <property type="term" value="F:dioxygenase activity"/>
    <property type="evidence" value="ECO:0007669"/>
    <property type="project" value="UniProtKB-KW"/>
</dbReference>
<dbReference type="AlphaFoldDB" id="A0A8J2VZD2"/>
<dbReference type="OrthoDB" id="1736837at2759"/>
<gene>
    <name evidence="8" type="ORF">DGAL_LOCUS1705</name>
</gene>
<keyword evidence="2" id="KW-0479">Metal-binding</keyword>
<reference evidence="8" key="1">
    <citation type="submission" date="2021-11" db="EMBL/GenBank/DDBJ databases">
        <authorList>
            <person name="Schell T."/>
        </authorList>
    </citation>
    <scope>NUCLEOTIDE SEQUENCE</scope>
    <source>
        <strain evidence="8">M5</strain>
    </source>
</reference>
<dbReference type="EMBL" id="CAKKLH010000021">
    <property type="protein sequence ID" value="CAH0099560.1"/>
    <property type="molecule type" value="Genomic_DNA"/>
</dbReference>
<keyword evidence="4" id="KW-0223">Dioxygenase</keyword>
<dbReference type="Proteomes" id="UP000789390">
    <property type="component" value="Unassembled WGS sequence"/>
</dbReference>
<accession>A0A8J2VZD2</accession>
<evidence type="ECO:0000256" key="5">
    <source>
        <dbReference type="ARBA" id="ARBA00023002"/>
    </source>
</evidence>
<dbReference type="InterPro" id="IPR006620">
    <property type="entry name" value="Pro_4_hyd_alph"/>
</dbReference>
<evidence type="ECO:0000256" key="1">
    <source>
        <dbReference type="ARBA" id="ARBA00001961"/>
    </source>
</evidence>
<comment type="caution">
    <text evidence="8">The sequence shown here is derived from an EMBL/GenBank/DDBJ whole genome shotgun (WGS) entry which is preliminary data.</text>
</comment>
<evidence type="ECO:0000259" key="7">
    <source>
        <dbReference type="PROSITE" id="PS51471"/>
    </source>
</evidence>
<dbReference type="Gene3D" id="2.60.120.620">
    <property type="entry name" value="q2cbj1_9rhob like domain"/>
    <property type="match status" value="1"/>
</dbReference>
<keyword evidence="9" id="KW-1185">Reference proteome</keyword>
<dbReference type="SMART" id="SM00702">
    <property type="entry name" value="P4Hc"/>
    <property type="match status" value="1"/>
</dbReference>
<dbReference type="PANTHER" id="PTHR24014:SF4">
    <property type="entry name" value="2-OXOGLUTARATE AND IRON-DEPENDENT OXYGENASE DOMAIN-CONTAINING PROTEIN 2"/>
    <property type="match status" value="1"/>
</dbReference>
<evidence type="ECO:0000256" key="3">
    <source>
        <dbReference type="ARBA" id="ARBA00022896"/>
    </source>
</evidence>
<proteinExistence type="predicted"/>
<feature type="domain" description="Fe2OG dioxygenase" evidence="7">
    <location>
        <begin position="200"/>
        <end position="290"/>
    </location>
</feature>
<protein>
    <recommendedName>
        <fullName evidence="7">Fe2OG dioxygenase domain-containing protein</fullName>
    </recommendedName>
</protein>
<dbReference type="GO" id="GO:0016705">
    <property type="term" value="F:oxidoreductase activity, acting on paired donors, with incorporation or reduction of molecular oxygen"/>
    <property type="evidence" value="ECO:0007669"/>
    <property type="project" value="InterPro"/>
</dbReference>
<dbReference type="InterPro" id="IPR005123">
    <property type="entry name" value="Oxoglu/Fe-dep_dioxygenase_dom"/>
</dbReference>
<keyword evidence="5" id="KW-0560">Oxidoreductase</keyword>
<evidence type="ECO:0000313" key="9">
    <source>
        <dbReference type="Proteomes" id="UP000789390"/>
    </source>
</evidence>
<keyword evidence="3" id="KW-0847">Vitamin C</keyword>
<organism evidence="8 9">
    <name type="scientific">Daphnia galeata</name>
    <dbReference type="NCBI Taxonomy" id="27404"/>
    <lineage>
        <taxon>Eukaryota</taxon>
        <taxon>Metazoa</taxon>
        <taxon>Ecdysozoa</taxon>
        <taxon>Arthropoda</taxon>
        <taxon>Crustacea</taxon>
        <taxon>Branchiopoda</taxon>
        <taxon>Diplostraca</taxon>
        <taxon>Cladocera</taxon>
        <taxon>Anomopoda</taxon>
        <taxon>Daphniidae</taxon>
        <taxon>Daphnia</taxon>
    </lineage>
</organism>
<dbReference type="GO" id="GO:0005506">
    <property type="term" value="F:iron ion binding"/>
    <property type="evidence" value="ECO:0007669"/>
    <property type="project" value="InterPro"/>
</dbReference>
<comment type="cofactor">
    <cofactor evidence="1">
        <name>L-ascorbate</name>
        <dbReference type="ChEBI" id="CHEBI:38290"/>
    </cofactor>
</comment>
<sequence length="322" mass="37268">MNFARCLCFLESNVYLKSFGLHVAFKTEEQFYNCYGKTLSEMGCNDLRPVVDEIKAELERRRRIPLDSIERADYIKTNYKPLHQDIFELQENFLHPKFLKMLDYFKHGFIDKAATLYKIHGVEVFSFPIFTVEFCAKFIAEINHFNQTSMPKGRPNSMNNYGVLLDELGFNERLLTPLRTKYLEPLSQFFFPQENIKNFDSHKAFTVDYEENKDTDLDFHFDNAETTVNICLLADCEGGELFFGAPNDCDKGFGYIHEQGRGVIHRGSALHCVLPLVTGRRVNLVMWMRSSSLRNLKCPMCGKIPDLEPVERGWGEGFTIKG</sequence>
<evidence type="ECO:0000256" key="2">
    <source>
        <dbReference type="ARBA" id="ARBA00022723"/>
    </source>
</evidence>
<dbReference type="PROSITE" id="PS51471">
    <property type="entry name" value="FE2OG_OXY"/>
    <property type="match status" value="1"/>
</dbReference>
<evidence type="ECO:0000256" key="6">
    <source>
        <dbReference type="ARBA" id="ARBA00023004"/>
    </source>
</evidence>
<dbReference type="Pfam" id="PF25238">
    <property type="entry name" value="OGFOD2-like"/>
    <property type="match status" value="1"/>
</dbReference>
<evidence type="ECO:0000313" key="8">
    <source>
        <dbReference type="EMBL" id="CAH0099560.1"/>
    </source>
</evidence>
<dbReference type="GO" id="GO:0031418">
    <property type="term" value="F:L-ascorbic acid binding"/>
    <property type="evidence" value="ECO:0007669"/>
    <property type="project" value="UniProtKB-KW"/>
</dbReference>